<gene>
    <name evidence="3" type="ORF">SAMN05877842_103103</name>
</gene>
<dbReference type="Proteomes" id="UP000219252">
    <property type="component" value="Unassembled WGS sequence"/>
</dbReference>
<dbReference type="Gene3D" id="1.25.40.10">
    <property type="entry name" value="Tetratricopeptide repeat domain"/>
    <property type="match status" value="1"/>
</dbReference>
<reference evidence="4" key="1">
    <citation type="submission" date="2017-08" db="EMBL/GenBank/DDBJ databases">
        <authorList>
            <person name="Varghese N."/>
            <person name="Submissions S."/>
        </authorList>
    </citation>
    <scope>NUCLEOTIDE SEQUENCE [LARGE SCALE GENOMIC DNA]</scope>
    <source>
        <strain evidence="4">JC23</strain>
    </source>
</reference>
<dbReference type="GO" id="GO:0005829">
    <property type="term" value="C:cytosol"/>
    <property type="evidence" value="ECO:0007669"/>
    <property type="project" value="TreeGrafter"/>
</dbReference>
<evidence type="ECO:0000313" key="4">
    <source>
        <dbReference type="Proteomes" id="UP000219252"/>
    </source>
</evidence>
<evidence type="ECO:0000259" key="2">
    <source>
        <dbReference type="PROSITE" id="PS50943"/>
    </source>
</evidence>
<dbReference type="AlphaFoldDB" id="A0A285U5M5"/>
<feature type="domain" description="HTH cro/C1-type" evidence="2">
    <location>
        <begin position="8"/>
        <end position="61"/>
    </location>
</feature>
<name>A0A285U5M5_9BACL</name>
<dbReference type="InterPro" id="IPR050807">
    <property type="entry name" value="TransReg_Diox_bact_type"/>
</dbReference>
<dbReference type="CDD" id="cd00093">
    <property type="entry name" value="HTH_XRE"/>
    <property type="match status" value="1"/>
</dbReference>
<keyword evidence="4" id="KW-1185">Reference proteome</keyword>
<accession>A0A285U5M5</accession>
<dbReference type="SMART" id="SM00530">
    <property type="entry name" value="HTH_XRE"/>
    <property type="match status" value="1"/>
</dbReference>
<dbReference type="GO" id="GO:0003677">
    <property type="term" value="F:DNA binding"/>
    <property type="evidence" value="ECO:0007669"/>
    <property type="project" value="UniProtKB-KW"/>
</dbReference>
<dbReference type="SUPFAM" id="SSF47413">
    <property type="entry name" value="lambda repressor-like DNA-binding domains"/>
    <property type="match status" value="1"/>
</dbReference>
<dbReference type="Pfam" id="PF12844">
    <property type="entry name" value="HTH_19"/>
    <property type="match status" value="1"/>
</dbReference>
<dbReference type="PANTHER" id="PTHR46797">
    <property type="entry name" value="HTH-TYPE TRANSCRIPTIONAL REGULATOR"/>
    <property type="match status" value="1"/>
</dbReference>
<protein>
    <submittedName>
        <fullName evidence="3">Xre family transcriptional regulator /transcriptional regulator</fullName>
    </submittedName>
</protein>
<dbReference type="PROSITE" id="PS50943">
    <property type="entry name" value="HTH_CROC1"/>
    <property type="match status" value="1"/>
</dbReference>
<sequence length="417" mass="49098">MNDLGSRIKKLRKEKKMTLAELAGERLTKGMLSLIENGKAKPSMDSLHYIAEQLNVDISTLVNDNHIEEIRELLLNVEEQFYNIKDPYNKKEIEIIEHILKKINVYQDQLLGNNYEEIRLLDLKIRLEALVNLDEIQEDDMYRVIHLYEKIHAYSRLVNCYLFLASVAFNKNDYIKSLRYLQRAEDRIEPYVHLVDHLSKLDLHYLLTVLYSAVGDVLYTEKHLEVALDIAQKYKIYYRLDDFYRFMLVQSMGRHDLEKNYYYITKLKQHAEFTEEPISKFTYLCCEAFYSNIIEKDYNKTIEIAKKGKEFASNENGILIYLLEFIVAEETYALWGLGLYNEALKCSKDFKVSEAVHHPYDLTTMYKCFAVRALCHLELGDREAAKQEVLYAANGVKNFPNTIDKTFIDEAYKKIIE</sequence>
<dbReference type="PANTHER" id="PTHR46797:SF1">
    <property type="entry name" value="METHYLPHOSPHONATE SYNTHASE"/>
    <property type="match status" value="1"/>
</dbReference>
<dbReference type="InterPro" id="IPR011990">
    <property type="entry name" value="TPR-like_helical_dom_sf"/>
</dbReference>
<dbReference type="OrthoDB" id="290878at2"/>
<evidence type="ECO:0000313" key="3">
    <source>
        <dbReference type="EMBL" id="SOC37244.1"/>
    </source>
</evidence>
<evidence type="ECO:0000256" key="1">
    <source>
        <dbReference type="ARBA" id="ARBA00023125"/>
    </source>
</evidence>
<dbReference type="InterPro" id="IPR001387">
    <property type="entry name" value="Cro/C1-type_HTH"/>
</dbReference>
<organism evidence="3 4">
    <name type="scientific">Ureibacillus acetophenoni</name>
    <dbReference type="NCBI Taxonomy" id="614649"/>
    <lineage>
        <taxon>Bacteria</taxon>
        <taxon>Bacillati</taxon>
        <taxon>Bacillota</taxon>
        <taxon>Bacilli</taxon>
        <taxon>Bacillales</taxon>
        <taxon>Caryophanaceae</taxon>
        <taxon>Ureibacillus</taxon>
    </lineage>
</organism>
<dbReference type="RefSeq" id="WP_097148750.1">
    <property type="nucleotide sequence ID" value="NZ_OBQC01000003.1"/>
</dbReference>
<keyword evidence="1" id="KW-0238">DNA-binding</keyword>
<dbReference type="GO" id="GO:0003700">
    <property type="term" value="F:DNA-binding transcription factor activity"/>
    <property type="evidence" value="ECO:0007669"/>
    <property type="project" value="TreeGrafter"/>
</dbReference>
<dbReference type="EMBL" id="OBQC01000003">
    <property type="protein sequence ID" value="SOC37244.1"/>
    <property type="molecule type" value="Genomic_DNA"/>
</dbReference>
<dbReference type="InterPro" id="IPR010982">
    <property type="entry name" value="Lambda_DNA-bd_dom_sf"/>
</dbReference>
<proteinExistence type="predicted"/>